<comment type="caution">
    <text evidence="5">The sequence shown here is derived from an EMBL/GenBank/DDBJ whole genome shotgun (WGS) entry which is preliminary data.</text>
</comment>
<dbReference type="Gene3D" id="3.40.50.300">
    <property type="entry name" value="P-loop containing nucleotide triphosphate hydrolases"/>
    <property type="match status" value="1"/>
</dbReference>
<evidence type="ECO:0000313" key="5">
    <source>
        <dbReference type="EMBL" id="GGM48455.1"/>
    </source>
</evidence>
<evidence type="ECO:0000256" key="3">
    <source>
        <dbReference type="ARBA" id="ARBA00022840"/>
    </source>
</evidence>
<keyword evidence="6" id="KW-1185">Reference proteome</keyword>
<evidence type="ECO:0000259" key="4">
    <source>
        <dbReference type="PROSITE" id="PS50893"/>
    </source>
</evidence>
<dbReference type="InterPro" id="IPR003593">
    <property type="entry name" value="AAA+_ATPase"/>
</dbReference>
<dbReference type="SMART" id="SM00382">
    <property type="entry name" value="AAA"/>
    <property type="match status" value="1"/>
</dbReference>
<name>A0A917X0L1_9ACTN</name>
<dbReference type="GO" id="GO:0005524">
    <property type="term" value="F:ATP binding"/>
    <property type="evidence" value="ECO:0007669"/>
    <property type="project" value="UniProtKB-KW"/>
</dbReference>
<evidence type="ECO:0000313" key="6">
    <source>
        <dbReference type="Proteomes" id="UP000642070"/>
    </source>
</evidence>
<dbReference type="PANTHER" id="PTHR42734">
    <property type="entry name" value="METAL TRANSPORT SYSTEM ATP-BINDING PROTEIN TM_0124-RELATED"/>
    <property type="match status" value="1"/>
</dbReference>
<organism evidence="5 6">
    <name type="scientific">Dactylosporangium sucinum</name>
    <dbReference type="NCBI Taxonomy" id="1424081"/>
    <lineage>
        <taxon>Bacteria</taxon>
        <taxon>Bacillati</taxon>
        <taxon>Actinomycetota</taxon>
        <taxon>Actinomycetes</taxon>
        <taxon>Micromonosporales</taxon>
        <taxon>Micromonosporaceae</taxon>
        <taxon>Dactylosporangium</taxon>
    </lineage>
</organism>
<dbReference type="Pfam" id="PF00005">
    <property type="entry name" value="ABC_tran"/>
    <property type="match status" value="1"/>
</dbReference>
<evidence type="ECO:0000256" key="1">
    <source>
        <dbReference type="ARBA" id="ARBA00022448"/>
    </source>
</evidence>
<dbReference type="InterPro" id="IPR050153">
    <property type="entry name" value="Metal_Ion_Import_ABC"/>
</dbReference>
<feature type="domain" description="ABC transporter" evidence="4">
    <location>
        <begin position="4"/>
        <end position="243"/>
    </location>
</feature>
<dbReference type="GO" id="GO:0016887">
    <property type="term" value="F:ATP hydrolysis activity"/>
    <property type="evidence" value="ECO:0007669"/>
    <property type="project" value="InterPro"/>
</dbReference>
<dbReference type="PANTHER" id="PTHR42734:SF18">
    <property type="entry name" value="VITAMIN B12 IMPORT ATP-BINDING PROTEIN BTUD"/>
    <property type="match status" value="1"/>
</dbReference>
<dbReference type="EMBL" id="BMPI01000030">
    <property type="protein sequence ID" value="GGM48455.1"/>
    <property type="molecule type" value="Genomic_DNA"/>
</dbReference>
<sequence length="261" mass="28415">MTVLSLAGVSLRRDGRTLLRDVDWTVRESERWALLGANGAGKSTLLGLAGAVTHPTTGTVEVLGRRLGRVDLRELRRDIGHVNPRHPLRSPLTVTEVVLTGATGSVDLVPRWKPTPEEHDRAWELITLLGMQARAEATWPVLSQGERGRALIARALLSEPRLLLLDEPATGLDVAAREQLIEVVDRVHAARPALASVIVTHHLEELPSSTTHAALIRDGAITALGPAVDVLTTANVTEAFRHPIRITQDDEGRWQARSARS</sequence>
<reference evidence="5" key="2">
    <citation type="submission" date="2020-09" db="EMBL/GenBank/DDBJ databases">
        <authorList>
            <person name="Sun Q."/>
            <person name="Ohkuma M."/>
        </authorList>
    </citation>
    <scope>NUCLEOTIDE SEQUENCE</scope>
    <source>
        <strain evidence="5">JCM 19831</strain>
    </source>
</reference>
<dbReference type="Proteomes" id="UP000642070">
    <property type="component" value="Unassembled WGS sequence"/>
</dbReference>
<proteinExistence type="predicted"/>
<evidence type="ECO:0000256" key="2">
    <source>
        <dbReference type="ARBA" id="ARBA00022741"/>
    </source>
</evidence>
<keyword evidence="2" id="KW-0547">Nucleotide-binding</keyword>
<keyword evidence="1" id="KW-0813">Transport</keyword>
<dbReference type="InterPro" id="IPR027417">
    <property type="entry name" value="P-loop_NTPase"/>
</dbReference>
<dbReference type="InterPro" id="IPR003439">
    <property type="entry name" value="ABC_transporter-like_ATP-bd"/>
</dbReference>
<accession>A0A917X0L1</accession>
<gene>
    <name evidence="5" type="ORF">GCM10007977_057540</name>
</gene>
<reference evidence="5" key="1">
    <citation type="journal article" date="2014" name="Int. J. Syst. Evol. Microbiol.">
        <title>Complete genome sequence of Corynebacterium casei LMG S-19264T (=DSM 44701T), isolated from a smear-ripened cheese.</title>
        <authorList>
            <consortium name="US DOE Joint Genome Institute (JGI-PGF)"/>
            <person name="Walter F."/>
            <person name="Albersmeier A."/>
            <person name="Kalinowski J."/>
            <person name="Ruckert C."/>
        </authorList>
    </citation>
    <scope>NUCLEOTIDE SEQUENCE</scope>
    <source>
        <strain evidence="5">JCM 19831</strain>
    </source>
</reference>
<keyword evidence="3 5" id="KW-0067">ATP-binding</keyword>
<protein>
    <submittedName>
        <fullName evidence="5">ABC transporter ATP-binding protein</fullName>
    </submittedName>
</protein>
<dbReference type="PROSITE" id="PS50893">
    <property type="entry name" value="ABC_TRANSPORTER_2"/>
    <property type="match status" value="1"/>
</dbReference>
<dbReference type="SUPFAM" id="SSF52540">
    <property type="entry name" value="P-loop containing nucleoside triphosphate hydrolases"/>
    <property type="match status" value="1"/>
</dbReference>
<dbReference type="AlphaFoldDB" id="A0A917X0L1"/>
<dbReference type="RefSeq" id="WP_190253078.1">
    <property type="nucleotide sequence ID" value="NZ_BMPI01000030.1"/>
</dbReference>